<evidence type="ECO:0000313" key="4">
    <source>
        <dbReference type="Proteomes" id="UP001218218"/>
    </source>
</evidence>
<evidence type="ECO:0000259" key="2">
    <source>
        <dbReference type="Pfam" id="PF10544"/>
    </source>
</evidence>
<feature type="domain" description="Bacteriophage T5 Orf172 DNA-binding" evidence="2">
    <location>
        <begin position="160"/>
        <end position="246"/>
    </location>
</feature>
<accession>A0AAD6Z6H8</accession>
<evidence type="ECO:0000313" key="3">
    <source>
        <dbReference type="EMBL" id="KAJ7308615.1"/>
    </source>
</evidence>
<reference evidence="3" key="1">
    <citation type="submission" date="2023-03" db="EMBL/GenBank/DDBJ databases">
        <title>Massive genome expansion in bonnet fungi (Mycena s.s.) driven by repeated elements and novel gene families across ecological guilds.</title>
        <authorList>
            <consortium name="Lawrence Berkeley National Laboratory"/>
            <person name="Harder C.B."/>
            <person name="Miyauchi S."/>
            <person name="Viragh M."/>
            <person name="Kuo A."/>
            <person name="Thoen E."/>
            <person name="Andreopoulos B."/>
            <person name="Lu D."/>
            <person name="Skrede I."/>
            <person name="Drula E."/>
            <person name="Henrissat B."/>
            <person name="Morin E."/>
            <person name="Kohler A."/>
            <person name="Barry K."/>
            <person name="LaButti K."/>
            <person name="Morin E."/>
            <person name="Salamov A."/>
            <person name="Lipzen A."/>
            <person name="Mereny Z."/>
            <person name="Hegedus B."/>
            <person name="Baldrian P."/>
            <person name="Stursova M."/>
            <person name="Weitz H."/>
            <person name="Taylor A."/>
            <person name="Grigoriev I.V."/>
            <person name="Nagy L.G."/>
            <person name="Martin F."/>
            <person name="Kauserud H."/>
        </authorList>
    </citation>
    <scope>NUCLEOTIDE SEQUENCE</scope>
    <source>
        <strain evidence="3">CBHHK002</strain>
    </source>
</reference>
<dbReference type="InterPro" id="IPR018306">
    <property type="entry name" value="Phage_T5_Orf172_DNA-bd"/>
</dbReference>
<dbReference type="AlphaFoldDB" id="A0AAD6Z6H8"/>
<protein>
    <recommendedName>
        <fullName evidence="2">Bacteriophage T5 Orf172 DNA-binding domain-containing protein</fullName>
    </recommendedName>
</protein>
<dbReference type="EMBL" id="JARIHO010000085">
    <property type="protein sequence ID" value="KAJ7308615.1"/>
    <property type="molecule type" value="Genomic_DNA"/>
</dbReference>
<evidence type="ECO:0000256" key="1">
    <source>
        <dbReference type="SAM" id="MobiDB-lite"/>
    </source>
</evidence>
<dbReference type="Proteomes" id="UP001218218">
    <property type="component" value="Unassembled WGS sequence"/>
</dbReference>
<comment type="caution">
    <text evidence="3">The sequence shown here is derived from an EMBL/GenBank/DDBJ whole genome shotgun (WGS) entry which is preliminary data.</text>
</comment>
<dbReference type="Pfam" id="PF10544">
    <property type="entry name" value="T5orf172"/>
    <property type="match status" value="1"/>
</dbReference>
<proteinExistence type="predicted"/>
<feature type="region of interest" description="Disordered" evidence="1">
    <location>
        <begin position="63"/>
        <end position="82"/>
    </location>
</feature>
<gene>
    <name evidence="3" type="ORF">DFH08DRAFT_823901</name>
</gene>
<feature type="compositionally biased region" description="Basic and acidic residues" evidence="1">
    <location>
        <begin position="63"/>
        <end position="79"/>
    </location>
</feature>
<organism evidence="3 4">
    <name type="scientific">Mycena albidolilacea</name>
    <dbReference type="NCBI Taxonomy" id="1033008"/>
    <lineage>
        <taxon>Eukaryota</taxon>
        <taxon>Fungi</taxon>
        <taxon>Dikarya</taxon>
        <taxon>Basidiomycota</taxon>
        <taxon>Agaricomycotina</taxon>
        <taxon>Agaricomycetes</taxon>
        <taxon>Agaricomycetidae</taxon>
        <taxon>Agaricales</taxon>
        <taxon>Marasmiineae</taxon>
        <taxon>Mycenaceae</taxon>
        <taxon>Mycena</taxon>
    </lineage>
</organism>
<sequence length="312" mass="34754">MVFTGFRRRNGTGRVLEEIGWSGELGQVRLFLPRSDSALTGFTGIHALSGTHAMGFMRFEATRKGDGSDAERDEKRRDVQSQVGELRASVGARAAGARGFGLPSLDLPVTRSGAVYSTSAATAAEDVRQRILRYIRSLPREDQILIHQMYNAYKDHFGLLYIHIRPLDNSDGLRVIIKAGRTDNLERRMGQYSKCGPGILWISCYPTEYAKATERIIHLQFEIAGAKIQPFLCACKTKHHEYSCYEAAGELEGAERVVQAALRSLGQEAYRLDGWLGMQRLTCVLVAGISRAAIEAWFFLWHDSNSVSPLLL</sequence>
<name>A0AAD6Z6H8_9AGAR</name>
<keyword evidence="4" id="KW-1185">Reference proteome</keyword>